<gene>
    <name evidence="3" type="ORF">HW542_01480</name>
</gene>
<dbReference type="InterPro" id="IPR052894">
    <property type="entry name" value="AsmA-related"/>
</dbReference>
<name>A0ABX2P0P6_9PROT</name>
<dbReference type="EMBL" id="JABXXV010000001">
    <property type="protein sequence ID" value="NVN45476.1"/>
    <property type="molecule type" value="Genomic_DNA"/>
</dbReference>
<evidence type="ECO:0000313" key="3">
    <source>
        <dbReference type="EMBL" id="NVN45476.1"/>
    </source>
</evidence>
<feature type="domain" description="AsmA" evidence="2">
    <location>
        <begin position="462"/>
        <end position="716"/>
    </location>
</feature>
<feature type="region of interest" description="Disordered" evidence="1">
    <location>
        <begin position="807"/>
        <end position="830"/>
    </location>
</feature>
<feature type="region of interest" description="Disordered" evidence="1">
    <location>
        <begin position="493"/>
        <end position="541"/>
    </location>
</feature>
<protein>
    <submittedName>
        <fullName evidence="3">AsmA family protein</fullName>
    </submittedName>
</protein>
<reference evidence="3 4" key="1">
    <citation type="submission" date="2020-06" db="EMBL/GenBank/DDBJ databases">
        <title>Synonyms of Asaia species.</title>
        <authorList>
            <person name="Sombolestani A."/>
        </authorList>
    </citation>
    <scope>NUCLEOTIDE SEQUENCE [LARGE SCALE GENOMIC DNA]</scope>
    <source>
        <strain evidence="3 4">LMG 27047</strain>
    </source>
</reference>
<evidence type="ECO:0000259" key="2">
    <source>
        <dbReference type="Pfam" id="PF05170"/>
    </source>
</evidence>
<comment type="caution">
    <text evidence="3">The sequence shown here is derived from an EMBL/GenBank/DDBJ whole genome shotgun (WGS) entry which is preliminary data.</text>
</comment>
<dbReference type="Pfam" id="PF05170">
    <property type="entry name" value="AsmA"/>
    <property type="match status" value="2"/>
</dbReference>
<evidence type="ECO:0000256" key="1">
    <source>
        <dbReference type="SAM" id="MobiDB-lite"/>
    </source>
</evidence>
<proteinExistence type="predicted"/>
<feature type="domain" description="AsmA" evidence="2">
    <location>
        <begin position="2"/>
        <end position="166"/>
    </location>
</feature>
<accession>A0ABX2P0P6</accession>
<sequence>MKRLAAVLIVLLVLATGLAVSADFLIDRSNLKSDVIAAVKRQTGRDLTMARFSVGILPWPSVSAHEVAFSDIGGAANTPMLQARDIRASVALIPLLWREIRLENVTLQRGAVVLHRDEAGQANWDFHAEPADKATGSARPSHPTARWSLKIGSAKLDRMAFSLDDRFAHHGGSVTITHAEFDGLASSAPYLDIHGTHGEMPFRVNGHIGPLSLFQGANPPWALSLGATLGKESKPQDWLNFDGQISDMRHMRGFSGVLRGEMASLKDAEMLFPNANLPAITGLGGEIGIFDADPQSDGQKLDLTRLGVNHVHLHLESAPPSHGLSVSALHADAETLSSALTVTATVQGPMPALAVQGAFGTLAQAGTSWQTALETPLAVSLDLREANRLGKAEGLHGHVAGQIGASRTALSLDGGADTLPLRQSALHDVTLKGAFERDVSGRMTLKAFTLNSHEATAVLDAAAQNEAQPEMEGKLHFQHLDLDALAALWTRPKAAQPSTQAQPALPGPVASLTAPQQQAPSAGASPQASAAAGQDSVSAPPATDAFSWSRLVSTGRGTLDISADTVRFNTADYSGISAQARLESGKLSLDSVKGSGNGMTLSGRAVYDMSVKPASLILSLTPLLFPATLAQNLLAMPGFFRGPLMLVGQLEAHGDTRSSLIATLTGHLGLSMVGGSIATGPLGPYLGDSVRALLPHDNLSVRCLGLHASFVDGRAQFDTLGMEAGALSLSGHGSYGLVDQTLDLHLLPRIGIAGTGASTPVLVTGTLDAPKAKQETNTGGRFELTIGGSEPDTCPAVLEAARENLPGEAAPERKKHNKASELLHGLGLLH</sequence>
<keyword evidence="4" id="KW-1185">Reference proteome</keyword>
<dbReference type="InterPro" id="IPR007844">
    <property type="entry name" value="AsmA"/>
</dbReference>
<evidence type="ECO:0000313" key="4">
    <source>
        <dbReference type="Proteomes" id="UP001516351"/>
    </source>
</evidence>
<feature type="compositionally biased region" description="Low complexity" evidence="1">
    <location>
        <begin position="514"/>
        <end position="534"/>
    </location>
</feature>
<dbReference type="RefSeq" id="WP_267310807.1">
    <property type="nucleotide sequence ID" value="NZ_JABXXV010000001.1"/>
</dbReference>
<dbReference type="PANTHER" id="PTHR30441">
    <property type="entry name" value="DUF748 DOMAIN-CONTAINING PROTEIN"/>
    <property type="match status" value="1"/>
</dbReference>
<dbReference type="PANTHER" id="PTHR30441:SF4">
    <property type="entry name" value="PROTEIN ASMA"/>
    <property type="match status" value="1"/>
</dbReference>
<dbReference type="Proteomes" id="UP001516351">
    <property type="component" value="Unassembled WGS sequence"/>
</dbReference>
<organism evidence="3 4">
    <name type="scientific">Asaia spathodeae</name>
    <dbReference type="NCBI Taxonomy" id="657016"/>
    <lineage>
        <taxon>Bacteria</taxon>
        <taxon>Pseudomonadati</taxon>
        <taxon>Pseudomonadota</taxon>
        <taxon>Alphaproteobacteria</taxon>
        <taxon>Acetobacterales</taxon>
        <taxon>Acetobacteraceae</taxon>
        <taxon>Asaia</taxon>
    </lineage>
</organism>